<dbReference type="Proteomes" id="UP000424527">
    <property type="component" value="Unassembled WGS sequence"/>
</dbReference>
<comment type="subcellular location">
    <subcellularLocation>
        <location evidence="1">Secreted</location>
    </subcellularLocation>
</comment>
<name>A0A6G0ILT1_LARCR</name>
<keyword evidence="8" id="KW-1185">Reference proteome</keyword>
<dbReference type="Gene3D" id="2.40.128.20">
    <property type="match status" value="2"/>
</dbReference>
<evidence type="ECO:0000256" key="3">
    <source>
        <dbReference type="ARBA" id="ARBA00022729"/>
    </source>
</evidence>
<organism evidence="7 8">
    <name type="scientific">Larimichthys crocea</name>
    <name type="common">Large yellow croaker</name>
    <name type="synonym">Pseudosciaena crocea</name>
    <dbReference type="NCBI Taxonomy" id="215358"/>
    <lineage>
        <taxon>Eukaryota</taxon>
        <taxon>Metazoa</taxon>
        <taxon>Chordata</taxon>
        <taxon>Craniata</taxon>
        <taxon>Vertebrata</taxon>
        <taxon>Euteleostomi</taxon>
        <taxon>Actinopterygii</taxon>
        <taxon>Neopterygii</taxon>
        <taxon>Teleostei</taxon>
        <taxon>Neoteleostei</taxon>
        <taxon>Acanthomorphata</taxon>
        <taxon>Eupercaria</taxon>
        <taxon>Sciaenidae</taxon>
        <taxon>Larimichthys</taxon>
    </lineage>
</organism>
<feature type="region of interest" description="Disordered" evidence="5">
    <location>
        <begin position="188"/>
        <end position="215"/>
    </location>
</feature>
<feature type="chain" id="PRO_5026229321" description="Saxitoxin and tetrodotoxin-binding protein 1" evidence="6">
    <location>
        <begin position="19"/>
        <end position="344"/>
    </location>
</feature>
<dbReference type="AlphaFoldDB" id="A0A6G0ILT1"/>
<evidence type="ECO:0000256" key="5">
    <source>
        <dbReference type="SAM" id="MobiDB-lite"/>
    </source>
</evidence>
<comment type="caution">
    <text evidence="7">The sequence shown here is derived from an EMBL/GenBank/DDBJ whole genome shotgun (WGS) entry which is preliminary data.</text>
</comment>
<dbReference type="GO" id="GO:0005576">
    <property type="term" value="C:extracellular region"/>
    <property type="evidence" value="ECO:0007669"/>
    <property type="project" value="UniProtKB-SubCell"/>
</dbReference>
<dbReference type="EMBL" id="REGW02000009">
    <property type="protein sequence ID" value="KAE8292287.1"/>
    <property type="molecule type" value="Genomic_DNA"/>
</dbReference>
<evidence type="ECO:0008006" key="9">
    <source>
        <dbReference type="Google" id="ProtNLM"/>
    </source>
</evidence>
<feature type="compositionally biased region" description="Polar residues" evidence="5">
    <location>
        <begin position="206"/>
        <end position="215"/>
    </location>
</feature>
<reference evidence="7 8" key="1">
    <citation type="submission" date="2019-07" db="EMBL/GenBank/DDBJ databases">
        <title>Chromosome genome assembly for large yellow croaker.</title>
        <authorList>
            <person name="Xiao S."/>
        </authorList>
    </citation>
    <scope>NUCLEOTIDE SEQUENCE [LARGE SCALE GENOMIC DNA]</scope>
    <source>
        <strain evidence="7">JMULYC20181020</strain>
        <tissue evidence="7">Muscle</tissue>
    </source>
</reference>
<dbReference type="InterPro" id="IPR012674">
    <property type="entry name" value="Calycin"/>
</dbReference>
<keyword evidence="4" id="KW-0325">Glycoprotein</keyword>
<evidence type="ECO:0000313" key="8">
    <source>
        <dbReference type="Proteomes" id="UP000424527"/>
    </source>
</evidence>
<keyword evidence="3 6" id="KW-0732">Signal</keyword>
<accession>A0A6G0ILT1</accession>
<evidence type="ECO:0000256" key="1">
    <source>
        <dbReference type="ARBA" id="ARBA00004613"/>
    </source>
</evidence>
<keyword evidence="2" id="KW-0964">Secreted</keyword>
<protein>
    <recommendedName>
        <fullName evidence="9">Saxitoxin and tetrodotoxin-binding protein 1</fullName>
    </recommendedName>
</protein>
<evidence type="ECO:0000256" key="4">
    <source>
        <dbReference type="ARBA" id="ARBA00023180"/>
    </source>
</evidence>
<dbReference type="PANTHER" id="PTHR11967">
    <property type="entry name" value="ALPHA-1-ACID GLYCOPROTEIN"/>
    <property type="match status" value="1"/>
</dbReference>
<sequence>MAAQLVVALLALTSLGAASEPDCKELVKPLVLDSHSPIYGKWVLHVGSWDQPGLKNDLVSVNSSWVELSASSDSGVLTIFWADRLSEDKCLQGIANATISGMTSHTTFNINGHTSYHDGKYYETCSDCLLSEDTTLLPDGKSKGRYLFLFTRTGALEPSELETFKKQAECLKFLPEYHFGGTELCPDDRETASPAAENTETDQTDAEPSTNSLTAATAPDCKDLVKPFMPEDPKLIFGKWDSQIVTLRWGDHCFNRCVSGEVNATVSGLATTFRKNLSDHKGHILQTCSDCLLWTDTFRNGDTTGRYILQFSKSCHQFESSWVRVLNVVSNFKISLLFQQEQEK</sequence>
<dbReference type="PANTHER" id="PTHR11967:SF2">
    <property type="entry name" value="ALPHA-1-ACID GLYCOPROTEIN 1"/>
    <property type="match status" value="1"/>
</dbReference>
<evidence type="ECO:0000313" key="7">
    <source>
        <dbReference type="EMBL" id="KAE8292287.1"/>
    </source>
</evidence>
<evidence type="ECO:0000256" key="2">
    <source>
        <dbReference type="ARBA" id="ARBA00022525"/>
    </source>
</evidence>
<gene>
    <name evidence="7" type="ORF">D5F01_LYC09654</name>
</gene>
<dbReference type="SUPFAM" id="SSF50814">
    <property type="entry name" value="Lipocalins"/>
    <property type="match status" value="1"/>
</dbReference>
<proteinExistence type="predicted"/>
<evidence type="ECO:0000256" key="6">
    <source>
        <dbReference type="SAM" id="SignalP"/>
    </source>
</evidence>
<dbReference type="CDD" id="cd19415">
    <property type="entry name" value="lipocalin_ApoM_AGP"/>
    <property type="match status" value="1"/>
</dbReference>
<feature type="signal peptide" evidence="6">
    <location>
        <begin position="1"/>
        <end position="18"/>
    </location>
</feature>